<dbReference type="CDD" id="cd14273">
    <property type="entry name" value="UBA_TAP-C_like"/>
    <property type="match status" value="1"/>
</dbReference>
<dbReference type="InterPro" id="IPR045030">
    <property type="entry name" value="LYSM1-4"/>
</dbReference>
<sequence length="262" mass="30370">MSAPKELRCRRCKNFYYYCDNRENSCSYHRGRYHSIVSGGSGMINMSQAKKWSCCKEINPDAPGCRVGYHEEDTEFTDFLCESYSNINRCSQTTGPGPKNTSLHLAPRESRDASAPEEEEEEEERKRELDKENCPSGYQRHQVNPTDTLKRLELAYDTTAEAIKAANQLVTDRDMYSREYLLIPSLKVPTLPPPPELTKEARESRKVSLFLSIIKCDSFEARYYLDSHDWDVDASVKAYREDMQWESNMMEREYAKQGRVCC</sequence>
<reference evidence="3" key="1">
    <citation type="submission" date="2021-01" db="EMBL/GenBank/DDBJ databases">
        <authorList>
            <person name="Corre E."/>
            <person name="Pelletier E."/>
            <person name="Niang G."/>
            <person name="Scheremetjew M."/>
            <person name="Finn R."/>
            <person name="Kale V."/>
            <person name="Holt S."/>
            <person name="Cochrane G."/>
            <person name="Meng A."/>
            <person name="Brown T."/>
            <person name="Cohen L."/>
        </authorList>
    </citation>
    <scope>NUCLEOTIDE SEQUENCE</scope>
    <source>
        <strain evidence="3">SoJaBio B1-5/56/2</strain>
    </source>
</reference>
<dbReference type="Gene3D" id="3.10.350.10">
    <property type="entry name" value="LysM domain"/>
    <property type="match status" value="1"/>
</dbReference>
<dbReference type="InterPro" id="IPR036779">
    <property type="entry name" value="LysM_dom_sf"/>
</dbReference>
<evidence type="ECO:0000256" key="1">
    <source>
        <dbReference type="SAM" id="MobiDB-lite"/>
    </source>
</evidence>
<dbReference type="Pfam" id="PF14555">
    <property type="entry name" value="UBA_4"/>
    <property type="match status" value="1"/>
</dbReference>
<evidence type="ECO:0000259" key="2">
    <source>
        <dbReference type="Pfam" id="PF01476"/>
    </source>
</evidence>
<dbReference type="PANTHER" id="PTHR20932:SF8">
    <property type="entry name" value="LD22649P"/>
    <property type="match status" value="1"/>
</dbReference>
<dbReference type="PANTHER" id="PTHR20932">
    <property type="entry name" value="LYSM AND PUTATIVE PEPTIDOGLYCAN-BINDING DOMAIN-CONTAINING PROTEIN"/>
    <property type="match status" value="1"/>
</dbReference>
<evidence type="ECO:0000313" key="3">
    <source>
        <dbReference type="EMBL" id="CAE2300960.1"/>
    </source>
</evidence>
<dbReference type="CDD" id="cd00118">
    <property type="entry name" value="LysM"/>
    <property type="match status" value="1"/>
</dbReference>
<dbReference type="Pfam" id="PF01476">
    <property type="entry name" value="LysM"/>
    <property type="match status" value="1"/>
</dbReference>
<name>A0A7S4KNY9_9EUKA</name>
<accession>A0A7S4KNY9</accession>
<dbReference type="InterPro" id="IPR018392">
    <property type="entry name" value="LysM"/>
</dbReference>
<gene>
    <name evidence="3" type="ORF">NAES01612_LOCUS9223</name>
</gene>
<protein>
    <recommendedName>
        <fullName evidence="2">LysM domain-containing protein</fullName>
    </recommendedName>
</protein>
<dbReference type="Gene3D" id="1.10.8.10">
    <property type="entry name" value="DNA helicase RuvA subunit, C-terminal domain"/>
    <property type="match status" value="1"/>
</dbReference>
<dbReference type="AlphaFoldDB" id="A0A7S4KNY9"/>
<feature type="compositionally biased region" description="Polar residues" evidence="1">
    <location>
        <begin position="92"/>
        <end position="103"/>
    </location>
</feature>
<feature type="compositionally biased region" description="Basic and acidic residues" evidence="1">
    <location>
        <begin position="124"/>
        <end position="133"/>
    </location>
</feature>
<feature type="domain" description="LysM" evidence="2">
    <location>
        <begin position="141"/>
        <end position="173"/>
    </location>
</feature>
<feature type="region of interest" description="Disordered" evidence="1">
    <location>
        <begin position="92"/>
        <end position="142"/>
    </location>
</feature>
<dbReference type="EMBL" id="HBKR01013943">
    <property type="protein sequence ID" value="CAE2300960.1"/>
    <property type="molecule type" value="Transcribed_RNA"/>
</dbReference>
<proteinExistence type="predicted"/>
<organism evidence="3">
    <name type="scientific">Paramoeba aestuarina</name>
    <dbReference type="NCBI Taxonomy" id="180227"/>
    <lineage>
        <taxon>Eukaryota</taxon>
        <taxon>Amoebozoa</taxon>
        <taxon>Discosea</taxon>
        <taxon>Flabellinia</taxon>
        <taxon>Dactylopodida</taxon>
        <taxon>Paramoebidae</taxon>
        <taxon>Paramoeba</taxon>
    </lineage>
</organism>